<dbReference type="GO" id="GO:0005524">
    <property type="term" value="F:ATP binding"/>
    <property type="evidence" value="ECO:0007669"/>
    <property type="project" value="UniProtKB-KW"/>
</dbReference>
<protein>
    <submittedName>
        <fullName evidence="7">Tubulin polyglutamylase TTLL4 isoform X1</fullName>
    </submittedName>
</protein>
<evidence type="ECO:0000256" key="1">
    <source>
        <dbReference type="ARBA" id="ARBA00022598"/>
    </source>
</evidence>
<dbReference type="GO" id="GO:0070740">
    <property type="term" value="F:tubulin-glutamic acid ligase activity"/>
    <property type="evidence" value="ECO:0007669"/>
    <property type="project" value="TreeGrafter"/>
</dbReference>
<dbReference type="PANTHER" id="PTHR12241:SF162">
    <property type="entry name" value="TUBULIN MONOGLUTAMYLASE TTLL4"/>
    <property type="match status" value="1"/>
</dbReference>
<keyword evidence="6" id="KW-1185">Reference proteome</keyword>
<name>A0A8U0WBK3_9MUSC</name>
<dbReference type="GO" id="GO:0015631">
    <property type="term" value="F:tubulin binding"/>
    <property type="evidence" value="ECO:0007669"/>
    <property type="project" value="TreeGrafter"/>
</dbReference>
<dbReference type="GeneID" id="119633196"/>
<dbReference type="AlphaFoldDB" id="A0A8U0WBK3"/>
<evidence type="ECO:0000313" key="6">
    <source>
        <dbReference type="Proteomes" id="UP000092443"/>
    </source>
</evidence>
<dbReference type="KEGG" id="gfs:119633196"/>
<dbReference type="Gene3D" id="3.30.470.20">
    <property type="entry name" value="ATP-grasp fold, B domain"/>
    <property type="match status" value="1"/>
</dbReference>
<reference evidence="7" key="1">
    <citation type="submission" date="2025-08" db="UniProtKB">
        <authorList>
            <consortium name="RefSeq"/>
        </authorList>
    </citation>
    <scope>IDENTIFICATION</scope>
    <source>
        <tissue evidence="7">Whole body pupa</tissue>
    </source>
</reference>
<dbReference type="GO" id="GO:0036064">
    <property type="term" value="C:ciliary basal body"/>
    <property type="evidence" value="ECO:0007669"/>
    <property type="project" value="TreeGrafter"/>
</dbReference>
<dbReference type="PANTHER" id="PTHR12241">
    <property type="entry name" value="TUBULIN POLYGLUTAMYLASE"/>
    <property type="match status" value="1"/>
</dbReference>
<dbReference type="PROSITE" id="PS51221">
    <property type="entry name" value="TTL"/>
    <property type="match status" value="1"/>
</dbReference>
<keyword evidence="5" id="KW-0472">Membrane</keyword>
<dbReference type="InterPro" id="IPR004344">
    <property type="entry name" value="TTL/TTLL_fam"/>
</dbReference>
<dbReference type="Pfam" id="PF03133">
    <property type="entry name" value="TTL"/>
    <property type="match status" value="1"/>
</dbReference>
<evidence type="ECO:0000313" key="7">
    <source>
        <dbReference type="RefSeq" id="XP_037882515.1"/>
    </source>
</evidence>
<keyword evidence="3" id="KW-0067">ATP-binding</keyword>
<evidence type="ECO:0000256" key="4">
    <source>
        <dbReference type="SAM" id="MobiDB-lite"/>
    </source>
</evidence>
<feature type="region of interest" description="Disordered" evidence="4">
    <location>
        <begin position="429"/>
        <end position="478"/>
    </location>
</feature>
<feature type="compositionally biased region" description="Polar residues" evidence="4">
    <location>
        <begin position="326"/>
        <end position="338"/>
    </location>
</feature>
<feature type="region of interest" description="Disordered" evidence="4">
    <location>
        <begin position="299"/>
        <end position="414"/>
    </location>
</feature>
<evidence type="ECO:0000256" key="5">
    <source>
        <dbReference type="SAM" id="Phobius"/>
    </source>
</evidence>
<feature type="transmembrane region" description="Helical" evidence="5">
    <location>
        <begin position="1065"/>
        <end position="1088"/>
    </location>
</feature>
<sequence>MYTRYGADDAHYNVKVNSSEVKFIVNGNLPPTPKSPPCLHDHIRRSIDAARRPHQLRMSPTNAATFEQIFEHSPPTKTYKLQHRYSHRNKNALHDGEIGSIMQSPPDFTNRNNNDDFKLFGNAYALDPYAMAVPEYQLLPPQDEGCSNPAYEQHYQHYYSYFYDSNLSNQKYQKKLGNGRKLPSLSVMPIVTKKDNFLLENQHQVLSKTNFVDTGRHRRNQSIDRSRPTTPTNVLREKLSNNNDAFSFDDFIRYGDGSKEDQSDGSFLDGIHPNEYENRDVKLAKAARMRLVLQATRRKLRTRSDSDTRDYKSTNDSQWVRREGGNDNSSDQLQSVHSPNNNEPIPPRPIKLPATPVKSKALVVVKKPSPPSPHNRRVLLYDGQSPRLARTSSSHSRVGRSKGKQQIDSRTKIKNNVQMVLNGRVRVLKSMSPNKDADANRNFSKNTDSNDDDDDDDDDLDNVSGIGDSESSDLSSDSEESYRSYAYKITHSVDCIPSVESFLEFQECGETLDNPETILVPSLFPNVPPYLAFSSDTQKGPEIPPDLYRVLKWRVTSNMPRVVRRVLGNSGMRLLKKTNDWMGIWAKHMKSTSFKSIRPHQKINHLPGSFRIGRKDSCWKSLVKLKAKHGKKDFGFMPKTYIIPNDLGQLRKSWPKYAQRNVKWIIKPPAGARGTGIRVVDHWNQIPKRKPLIVQKYIERPLLINSSKFDLRLYVLVTSINPLRVYMYHNGLARFASVKYSEKSETLNDRCMHLTNYSINKKSSNYSKNEDVNACHGHKWTIKSLWNYLGNRGVRTDCLWEALRNLVLHTILAGENAINNMIKANVESKYSCYELFGFDVLLDADLVPWLLEVNISPSLHSELPLDTFVKAPLVQSILNTALYHVPPKIPMDRQLELAAELSLPPGQICFDKRLYITYLSRQEKIKHNAFTRKSIEDRYEYINEILERLTPDDIRCLIIAEDELARSKPLERIFPTAETYKYLKYTESARYYNRLLDAWETRYSENRSAGIDLLRDYCSERYHLQIPPTPAKKYFEDDDIVYYSSREKLSISGLFHQISEMDIKIIITAIAFVAIASIALCVISLIAIKYTHNNI</sequence>
<dbReference type="RefSeq" id="XP_037882515.1">
    <property type="nucleotide sequence ID" value="XM_038026587.1"/>
</dbReference>
<dbReference type="SUPFAM" id="SSF56059">
    <property type="entry name" value="Glutathione synthetase ATP-binding domain-like"/>
    <property type="match status" value="1"/>
</dbReference>
<keyword evidence="2" id="KW-0547">Nucleotide-binding</keyword>
<feature type="compositionally biased region" description="Basic and acidic residues" evidence="4">
    <location>
        <begin position="302"/>
        <end position="325"/>
    </location>
</feature>
<keyword evidence="5" id="KW-1133">Transmembrane helix</keyword>
<evidence type="ECO:0000256" key="2">
    <source>
        <dbReference type="ARBA" id="ARBA00022741"/>
    </source>
</evidence>
<keyword evidence="1" id="KW-0436">Ligase</keyword>
<proteinExistence type="predicted"/>
<evidence type="ECO:0000256" key="3">
    <source>
        <dbReference type="ARBA" id="ARBA00022840"/>
    </source>
</evidence>
<dbReference type="Proteomes" id="UP000092443">
    <property type="component" value="Unplaced"/>
</dbReference>
<dbReference type="GO" id="GO:0000226">
    <property type="term" value="P:microtubule cytoskeleton organization"/>
    <property type="evidence" value="ECO:0007669"/>
    <property type="project" value="TreeGrafter"/>
</dbReference>
<keyword evidence="5" id="KW-0812">Transmembrane</keyword>
<feature type="compositionally biased region" description="Low complexity" evidence="4">
    <location>
        <begin position="356"/>
        <end position="367"/>
    </location>
</feature>
<feature type="compositionally biased region" description="Acidic residues" evidence="4">
    <location>
        <begin position="449"/>
        <end position="461"/>
    </location>
</feature>
<gene>
    <name evidence="7" type="primary">LOC119633196</name>
</gene>
<organism evidence="6 7">
    <name type="scientific">Glossina fuscipes</name>
    <dbReference type="NCBI Taxonomy" id="7396"/>
    <lineage>
        <taxon>Eukaryota</taxon>
        <taxon>Metazoa</taxon>
        <taxon>Ecdysozoa</taxon>
        <taxon>Arthropoda</taxon>
        <taxon>Hexapoda</taxon>
        <taxon>Insecta</taxon>
        <taxon>Pterygota</taxon>
        <taxon>Neoptera</taxon>
        <taxon>Endopterygota</taxon>
        <taxon>Diptera</taxon>
        <taxon>Brachycera</taxon>
        <taxon>Muscomorpha</taxon>
        <taxon>Hippoboscoidea</taxon>
        <taxon>Glossinidae</taxon>
        <taxon>Glossina</taxon>
    </lineage>
</organism>
<accession>A0A8U0WBK3</accession>